<feature type="signal peptide" evidence="1">
    <location>
        <begin position="1"/>
        <end position="20"/>
    </location>
</feature>
<reference evidence="2 3" key="1">
    <citation type="submission" date="2018-06" db="EMBL/GenBank/DDBJ databases">
        <title>Towards the identification of Burkholderia cepacia strain which caused fatal septicemia.</title>
        <authorList>
            <person name="Bui L.A.T."/>
            <person name="Zakharova I.B."/>
            <person name="Shpak I.M."/>
            <person name="Teteryatnikova N."/>
            <person name="Ustinov D.V."/>
            <person name="Kuzyutina Y.A."/>
            <person name="Nguyen H.N."/>
            <person name="Antonov A.S."/>
            <person name="Avdyusheva E.F."/>
            <person name="Victorov D.V."/>
        </authorList>
    </citation>
    <scope>NUCLEOTIDE SEQUENCE [LARGE SCALE GENOMIC DNA]</scope>
    <source>
        <strain evidence="2 3">PT02</strain>
    </source>
</reference>
<dbReference type="NCBIfam" id="TIGR01643">
    <property type="entry name" value="YD_repeat_2x"/>
    <property type="match status" value="1"/>
</dbReference>
<protein>
    <recommendedName>
        <fullName evidence="4">RHS repeat protein</fullName>
    </recommendedName>
</protein>
<dbReference type="Pfam" id="PF05593">
    <property type="entry name" value="RHS_repeat"/>
    <property type="match status" value="1"/>
</dbReference>
<keyword evidence="1" id="KW-0732">Signal</keyword>
<comment type="caution">
    <text evidence="2">The sequence shown here is derived from an EMBL/GenBank/DDBJ whole genome shotgun (WGS) entry which is preliminary data.</text>
</comment>
<dbReference type="InterPro" id="IPR031325">
    <property type="entry name" value="RHS_repeat"/>
</dbReference>
<dbReference type="EMBL" id="QLUZ01000028">
    <property type="protein sequence ID" value="RAQ01614.1"/>
    <property type="molecule type" value="Genomic_DNA"/>
</dbReference>
<dbReference type="Proteomes" id="UP000248899">
    <property type="component" value="Unassembled WGS sequence"/>
</dbReference>
<evidence type="ECO:0000313" key="2">
    <source>
        <dbReference type="EMBL" id="RAQ01614.1"/>
    </source>
</evidence>
<feature type="chain" id="PRO_5043042638" description="RHS repeat protein" evidence="1">
    <location>
        <begin position="21"/>
        <end position="70"/>
    </location>
</feature>
<evidence type="ECO:0000256" key="1">
    <source>
        <dbReference type="SAM" id="SignalP"/>
    </source>
</evidence>
<accession>A0AAQ0F6T7</accession>
<sequence length="70" mass="7275">MRSAPGWVVGVVLLALSATAYPASQADYTYDALGRLTKVVYSDGAKATTIIYNYDAAGNRTSVVSSTPSA</sequence>
<dbReference type="AlphaFoldDB" id="A0AAQ0F6T7"/>
<organism evidence="2 3">
    <name type="scientific">Burkholderia cepacia</name>
    <name type="common">Pseudomonas cepacia</name>
    <dbReference type="NCBI Taxonomy" id="292"/>
    <lineage>
        <taxon>Bacteria</taxon>
        <taxon>Pseudomonadati</taxon>
        <taxon>Pseudomonadota</taxon>
        <taxon>Betaproteobacteria</taxon>
        <taxon>Burkholderiales</taxon>
        <taxon>Burkholderiaceae</taxon>
        <taxon>Burkholderia</taxon>
        <taxon>Burkholderia cepacia complex</taxon>
    </lineage>
</organism>
<dbReference type="InterPro" id="IPR006530">
    <property type="entry name" value="YD"/>
</dbReference>
<dbReference type="Gene3D" id="2.180.10.10">
    <property type="entry name" value="RHS repeat-associated core"/>
    <property type="match status" value="1"/>
</dbReference>
<name>A0AAQ0F6T7_BURCE</name>
<evidence type="ECO:0008006" key="4">
    <source>
        <dbReference type="Google" id="ProtNLM"/>
    </source>
</evidence>
<proteinExistence type="predicted"/>
<evidence type="ECO:0000313" key="3">
    <source>
        <dbReference type="Proteomes" id="UP000248899"/>
    </source>
</evidence>
<gene>
    <name evidence="2" type="ORF">DPR02_32445</name>
</gene>